<dbReference type="AlphaFoldDB" id="A0A4Y2LRU6"/>
<sequence length="95" mass="10555">LVNSADDISHVFDGEIHSKREALTLHSEVKRRETESFSESVGEKEQLEQPIEVRCSDVSPSTRTKPEISEALENADDVTSSTGATRLREEQSRVG</sequence>
<feature type="region of interest" description="Disordered" evidence="1">
    <location>
        <begin position="27"/>
        <end position="95"/>
    </location>
</feature>
<evidence type="ECO:0000313" key="3">
    <source>
        <dbReference type="EMBL" id="GBN17610.1"/>
    </source>
</evidence>
<feature type="compositionally biased region" description="Basic and acidic residues" evidence="1">
    <location>
        <begin position="27"/>
        <end position="47"/>
    </location>
</feature>
<evidence type="ECO:0000313" key="2">
    <source>
        <dbReference type="EMBL" id="GBN17555.1"/>
    </source>
</evidence>
<evidence type="ECO:0000313" key="4">
    <source>
        <dbReference type="Proteomes" id="UP000499080"/>
    </source>
</evidence>
<dbReference type="EMBL" id="BGPR01120079">
    <property type="protein sequence ID" value="GBN17610.1"/>
    <property type="molecule type" value="Genomic_DNA"/>
</dbReference>
<comment type="caution">
    <text evidence="2">The sequence shown here is derived from an EMBL/GenBank/DDBJ whole genome shotgun (WGS) entry which is preliminary data.</text>
</comment>
<dbReference type="Proteomes" id="UP000499080">
    <property type="component" value="Unassembled WGS sequence"/>
</dbReference>
<keyword evidence="4" id="KW-1185">Reference proteome</keyword>
<feature type="non-terminal residue" evidence="2">
    <location>
        <position position="1"/>
    </location>
</feature>
<feature type="compositionally biased region" description="Basic and acidic residues" evidence="1">
    <location>
        <begin position="86"/>
        <end position="95"/>
    </location>
</feature>
<evidence type="ECO:0000256" key="1">
    <source>
        <dbReference type="SAM" id="MobiDB-lite"/>
    </source>
</evidence>
<protein>
    <submittedName>
        <fullName evidence="2">Uncharacterized protein</fullName>
    </submittedName>
</protein>
<gene>
    <name evidence="2" type="ORF">AVEN_207535_1</name>
    <name evidence="3" type="ORF">AVEN_28290_1</name>
</gene>
<proteinExistence type="predicted"/>
<accession>A0A4Y2LRU6</accession>
<organism evidence="2 4">
    <name type="scientific">Araneus ventricosus</name>
    <name type="common">Orbweaver spider</name>
    <name type="synonym">Epeira ventricosa</name>
    <dbReference type="NCBI Taxonomy" id="182803"/>
    <lineage>
        <taxon>Eukaryota</taxon>
        <taxon>Metazoa</taxon>
        <taxon>Ecdysozoa</taxon>
        <taxon>Arthropoda</taxon>
        <taxon>Chelicerata</taxon>
        <taxon>Arachnida</taxon>
        <taxon>Araneae</taxon>
        <taxon>Araneomorphae</taxon>
        <taxon>Entelegynae</taxon>
        <taxon>Araneoidea</taxon>
        <taxon>Araneidae</taxon>
        <taxon>Araneus</taxon>
    </lineage>
</organism>
<name>A0A4Y2LRU6_ARAVE</name>
<dbReference type="EMBL" id="BGPR01120061">
    <property type="protein sequence ID" value="GBN17555.1"/>
    <property type="molecule type" value="Genomic_DNA"/>
</dbReference>
<reference evidence="2 4" key="1">
    <citation type="journal article" date="2019" name="Sci. Rep.">
        <title>Orb-weaving spider Araneus ventricosus genome elucidates the spidroin gene catalogue.</title>
        <authorList>
            <person name="Kono N."/>
            <person name="Nakamura H."/>
            <person name="Ohtoshi R."/>
            <person name="Moran D.A.P."/>
            <person name="Shinohara A."/>
            <person name="Yoshida Y."/>
            <person name="Fujiwara M."/>
            <person name="Mori M."/>
            <person name="Tomita M."/>
            <person name="Arakawa K."/>
        </authorList>
    </citation>
    <scope>NUCLEOTIDE SEQUENCE [LARGE SCALE GENOMIC DNA]</scope>
</reference>